<sequence length="294" mass="30408">MVYALDPSRPPVWRSPRALQFGVEAPDIVLEDPSIAEERMVAALAGGASRDTLRTIAAAGGAAPEAADALLARLSPVLAAGPRTGPAGLVVLDGAGPTAARILALLHDAGVDARAGLDDDDPALDGAEAAVLVAPYAVAPRRHQRWLRRDVPHLPVVFGDRAVHVGPFVTPGDGPCLRCGDLHRRDADPAWPAIAAQLHARPLPGESELACGAVSSVAAGAVLARRDGRPLPTGVAMRFDRRTLRWSEQRREAHPECGCLSPAAAPAPLVRARPGTATADGPWAGPADSRAATS</sequence>
<name>A0AAU7G9V6_9MICO</name>
<evidence type="ECO:0000256" key="1">
    <source>
        <dbReference type="SAM" id="MobiDB-lite"/>
    </source>
</evidence>
<proteinExistence type="predicted"/>
<reference evidence="2" key="1">
    <citation type="submission" date="2024-05" db="EMBL/GenBank/DDBJ databases">
        <title>The Natural Products Discovery Center: Release of the First 8490 Sequenced Strains for Exploring Actinobacteria Biosynthetic Diversity.</title>
        <authorList>
            <person name="Kalkreuter E."/>
            <person name="Kautsar S.A."/>
            <person name="Yang D."/>
            <person name="Bader C.D."/>
            <person name="Teijaro C.N."/>
            <person name="Fluegel L."/>
            <person name="Davis C.M."/>
            <person name="Simpson J.R."/>
            <person name="Lauterbach L."/>
            <person name="Steele A.D."/>
            <person name="Gui C."/>
            <person name="Meng S."/>
            <person name="Li G."/>
            <person name="Viehrig K."/>
            <person name="Ye F."/>
            <person name="Su P."/>
            <person name="Kiefer A.F."/>
            <person name="Nichols A."/>
            <person name="Cepeda A.J."/>
            <person name="Yan W."/>
            <person name="Fan B."/>
            <person name="Jiang Y."/>
            <person name="Adhikari A."/>
            <person name="Zheng C.-J."/>
            <person name="Schuster L."/>
            <person name="Cowan T.M."/>
            <person name="Smanski M.J."/>
            <person name="Chevrette M.G."/>
            <person name="de Carvalho L.P.S."/>
            <person name="Shen B."/>
        </authorList>
    </citation>
    <scope>NUCLEOTIDE SEQUENCE</scope>
    <source>
        <strain evidence="2">NPDC080035</strain>
    </source>
</reference>
<protein>
    <recommendedName>
        <fullName evidence="3">Bacteriocin biosynthesis cyclodehydratase domain-containing protein</fullName>
    </recommendedName>
</protein>
<evidence type="ECO:0008006" key="3">
    <source>
        <dbReference type="Google" id="ProtNLM"/>
    </source>
</evidence>
<gene>
    <name evidence="2" type="ORF">AAME72_14540</name>
</gene>
<organism evidence="2">
    <name type="scientific">Leifsonia sp. NPDC080035</name>
    <dbReference type="NCBI Taxonomy" id="3143936"/>
    <lineage>
        <taxon>Bacteria</taxon>
        <taxon>Bacillati</taxon>
        <taxon>Actinomycetota</taxon>
        <taxon>Actinomycetes</taxon>
        <taxon>Micrococcales</taxon>
        <taxon>Microbacteriaceae</taxon>
        <taxon>Leifsonia</taxon>
    </lineage>
</organism>
<dbReference type="EMBL" id="CP157390">
    <property type="protein sequence ID" value="XBM47294.1"/>
    <property type="molecule type" value="Genomic_DNA"/>
</dbReference>
<feature type="region of interest" description="Disordered" evidence="1">
    <location>
        <begin position="270"/>
        <end position="294"/>
    </location>
</feature>
<dbReference type="Gene3D" id="3.40.50.720">
    <property type="entry name" value="NAD(P)-binding Rossmann-like Domain"/>
    <property type="match status" value="1"/>
</dbReference>
<accession>A0AAU7G9V6</accession>
<evidence type="ECO:0000313" key="2">
    <source>
        <dbReference type="EMBL" id="XBM47294.1"/>
    </source>
</evidence>
<dbReference type="AlphaFoldDB" id="A0AAU7G9V6"/>
<dbReference type="RefSeq" id="WP_348787267.1">
    <property type="nucleotide sequence ID" value="NZ_CP157390.1"/>
</dbReference>